<reference evidence="1 2" key="2">
    <citation type="submission" date="2016-08" db="EMBL/GenBank/DDBJ databases">
        <title>Orenia metallireducens sp. nov. strain Z6, a Novel Metal-reducing Firmicute from the Deep Subsurface.</title>
        <authorList>
            <person name="Maxim B.I."/>
            <person name="Kenneth K."/>
            <person name="Flynn T.M."/>
            <person name="Oloughlin E.J."/>
            <person name="Locke R.A."/>
            <person name="Weber J.R."/>
            <person name="Egan S.M."/>
            <person name="Mackie R.I."/>
            <person name="Cann I.K."/>
        </authorList>
    </citation>
    <scope>NUCLEOTIDE SEQUENCE [LARGE SCALE GENOMIC DNA]</scope>
    <source>
        <strain evidence="1 2">Z6</strain>
    </source>
</reference>
<dbReference type="Proteomes" id="UP000093514">
    <property type="component" value="Unassembled WGS sequence"/>
</dbReference>
<dbReference type="RefSeq" id="WP_068718649.1">
    <property type="nucleotide sequence ID" value="NZ_LWDV01000009.1"/>
</dbReference>
<evidence type="ECO:0000313" key="2">
    <source>
        <dbReference type="Proteomes" id="UP000093514"/>
    </source>
</evidence>
<keyword evidence="2" id="KW-1185">Reference proteome</keyword>
<proteinExistence type="predicted"/>
<name>A0A1C0A8U0_9FIRM</name>
<dbReference type="EMBL" id="LWDV01000009">
    <property type="protein sequence ID" value="OCL26630.1"/>
    <property type="molecule type" value="Genomic_DNA"/>
</dbReference>
<organism evidence="1 2">
    <name type="scientific">Orenia metallireducens</name>
    <dbReference type="NCBI Taxonomy" id="1413210"/>
    <lineage>
        <taxon>Bacteria</taxon>
        <taxon>Bacillati</taxon>
        <taxon>Bacillota</taxon>
        <taxon>Clostridia</taxon>
        <taxon>Halanaerobiales</taxon>
        <taxon>Halobacteroidaceae</taxon>
        <taxon>Orenia</taxon>
    </lineage>
</organism>
<sequence length="213" mass="24752">MSLVLGHIHYWLYDQIKVVEDREVELVDAFKEKYGQDVEGIVSKVREEYGELKGDTPLEDLIGESHIHPWLEGAISTAQSREAALVRELKDKYDDQELLVDTYRQNGAALAQEGLKEIKSNDLRTAFELLKNTLVERMPCDRLSAVVKSEEDIIVWRHNIKLHIEFWKAAQAPVELMHKLYSNWIESFITTVNSEIKHERKVLADQYEDIFTI</sequence>
<evidence type="ECO:0000313" key="1">
    <source>
        <dbReference type="EMBL" id="OCL26630.1"/>
    </source>
</evidence>
<gene>
    <name evidence="1" type="ORF">U472_11665</name>
</gene>
<dbReference type="AlphaFoldDB" id="A0A1C0A8U0"/>
<protein>
    <submittedName>
        <fullName evidence="1">Uncharacterized protein</fullName>
    </submittedName>
</protein>
<reference evidence="2" key="1">
    <citation type="submission" date="2016-07" db="EMBL/GenBank/DDBJ databases">
        <authorList>
            <person name="Florea S."/>
            <person name="Webb J.S."/>
            <person name="Jaromczyk J."/>
            <person name="Schardl C.L."/>
        </authorList>
    </citation>
    <scope>NUCLEOTIDE SEQUENCE [LARGE SCALE GENOMIC DNA]</scope>
    <source>
        <strain evidence="2">Z6</strain>
    </source>
</reference>
<dbReference type="OrthoDB" id="9777242at2"/>
<accession>A0A1C0A8U0</accession>
<comment type="caution">
    <text evidence="1">The sequence shown here is derived from an EMBL/GenBank/DDBJ whole genome shotgun (WGS) entry which is preliminary data.</text>
</comment>